<reference evidence="13 14" key="1">
    <citation type="journal article" date="2009" name="PLoS ONE">
        <title>The complete genome of Teredinibacter turnerae T7901: an intracellular endosymbiont of marine wood-boring bivalves (shipworms).</title>
        <authorList>
            <person name="Yang J.C."/>
            <person name="Madupu R."/>
            <person name="Durkin A.S."/>
            <person name="Ekborg N.A."/>
            <person name="Pedamallu C.S."/>
            <person name="Hostetler J.B."/>
            <person name="Radune D."/>
            <person name="Toms B.S."/>
            <person name="Henrissat B."/>
            <person name="Coutinho P.M."/>
            <person name="Schwarz S."/>
            <person name="Field L."/>
            <person name="Trindade-Silva A.E."/>
            <person name="Soares C.A.G."/>
            <person name="Elshahawi S."/>
            <person name="Hanora A."/>
            <person name="Schmidt E.W."/>
            <person name="Haygood M.G."/>
            <person name="Posfai J."/>
            <person name="Benner J."/>
            <person name="Madinger C."/>
            <person name="Nove J."/>
            <person name="Anton B."/>
            <person name="Chaudhary K."/>
            <person name="Foster J."/>
            <person name="Holman A."/>
            <person name="Kumar S."/>
            <person name="Lessard P.A."/>
            <person name="Luyten Y.A."/>
            <person name="Slatko B."/>
            <person name="Wood N."/>
            <person name="Wu B."/>
            <person name="Teplitski M."/>
            <person name="Mougous J.D."/>
            <person name="Ward N."/>
            <person name="Eisen J.A."/>
            <person name="Badger J.H."/>
            <person name="Distel D.L."/>
        </authorList>
    </citation>
    <scope>NUCLEOTIDE SEQUENCE [LARGE SCALE GENOMIC DNA]</scope>
    <source>
        <strain evidence="14">ATCC 39867 / T7901</strain>
    </source>
</reference>
<feature type="domain" description="Bacterial surface antigen (D15)" evidence="11">
    <location>
        <begin position="265"/>
        <end position="561"/>
    </location>
</feature>
<evidence type="ECO:0000256" key="2">
    <source>
        <dbReference type="ARBA" id="ARBA00010248"/>
    </source>
</evidence>
<evidence type="ECO:0000256" key="9">
    <source>
        <dbReference type="ARBA" id="ARBA00033063"/>
    </source>
</evidence>
<comment type="similarity">
    <text evidence="2">Belongs to the TamA family.</text>
</comment>
<dbReference type="EMBL" id="CP001614">
    <property type="protein sequence ID" value="ACR13824.1"/>
    <property type="molecule type" value="Genomic_DNA"/>
</dbReference>
<evidence type="ECO:0000259" key="11">
    <source>
        <dbReference type="Pfam" id="PF01103"/>
    </source>
</evidence>
<dbReference type="PANTHER" id="PTHR12815:SF47">
    <property type="entry name" value="TRANSLOCATION AND ASSEMBLY MODULE SUBUNIT TAMA"/>
    <property type="match status" value="1"/>
</dbReference>
<dbReference type="Gene3D" id="2.40.160.50">
    <property type="entry name" value="membrane protein fhac: a member of the omp85/tpsb transporter family"/>
    <property type="match status" value="1"/>
</dbReference>
<dbReference type="STRING" id="377629.TERTU_3598"/>
<evidence type="ECO:0000256" key="3">
    <source>
        <dbReference type="ARBA" id="ARBA00015419"/>
    </source>
</evidence>
<dbReference type="eggNOG" id="COG0729">
    <property type="taxonomic scope" value="Bacteria"/>
</dbReference>
<evidence type="ECO:0000256" key="4">
    <source>
        <dbReference type="ARBA" id="ARBA00022452"/>
    </source>
</evidence>
<dbReference type="InterPro" id="IPR035243">
    <property type="entry name" value="TamA_POTRA_Dom_1"/>
</dbReference>
<keyword evidence="6" id="KW-0732">Signal</keyword>
<evidence type="ECO:0000256" key="5">
    <source>
        <dbReference type="ARBA" id="ARBA00022692"/>
    </source>
</evidence>
<dbReference type="Proteomes" id="UP000009080">
    <property type="component" value="Chromosome"/>
</dbReference>
<keyword evidence="7" id="KW-0472">Membrane</keyword>
<keyword evidence="5" id="KW-0812">Transmembrane</keyword>
<dbReference type="HOGENOM" id="CLU_018618_1_0_6"/>
<dbReference type="PANTHER" id="PTHR12815">
    <property type="entry name" value="SORTING AND ASSEMBLY MACHINERY SAMM50 PROTEIN FAMILY MEMBER"/>
    <property type="match status" value="1"/>
</dbReference>
<dbReference type="Pfam" id="PF17243">
    <property type="entry name" value="POTRA_TamA_1"/>
    <property type="match status" value="1"/>
</dbReference>
<evidence type="ECO:0000256" key="6">
    <source>
        <dbReference type="ARBA" id="ARBA00022729"/>
    </source>
</evidence>
<keyword evidence="4" id="KW-1134">Transmembrane beta strand</keyword>
<sequence length="564" mass="64215">MLALASAGTAQEDMSIHGVDGQIEENIRAHVKLAGESCSLPAWRVQQYRRDLPQQVQDAVRAYGYYNTEIKQRFEQNEKCWKLDLDVTLGPRVRYRKINVSTDRAPASLVPELEALISHPALKSGQSLKHGEYESYKGTLLDTARRFGYWEAKYTQSELAIYPKDDAADVALKLEIGPRYRIGEQRYPDLELRETFLRRLAGDISGEPYSEMALQDVYKRFQGTDYFRKVIITPRFEQADDEHRVPLDFDLSLAPHHSFGTGIGYSTDQGARLRGNYTNRYLNDLGHHWRTDALLAERVRELLGTYIIPKHNAAKEWYELSAGYLEEEYEAYQSNTLSTSARSIYSFNDGWVVNAGVNLREETYQEQQETKFRKTLIVPGVGATWIHASEEPRQTSGYRFETGITFSHEMWASEVNFVQAYSRVKGIFSPIERGRFIARAEIAGTLMDDINELPPSVRFYTGGDNSVRGYGYNTIGIEKENGEITGGGKLIVGSIEYDHLILKSWSLSTFYDIGDAFNENPNYRKAWGVGVRWYSPVGPLRLDFAFPENSADDFRIHVSVGADL</sequence>
<keyword evidence="8" id="KW-0998">Cell outer membrane</keyword>
<evidence type="ECO:0000256" key="1">
    <source>
        <dbReference type="ARBA" id="ARBA00004442"/>
    </source>
</evidence>
<proteinExistence type="inferred from homology"/>
<dbReference type="InterPro" id="IPR000184">
    <property type="entry name" value="Bac_surfAg_D15"/>
</dbReference>
<dbReference type="InterPro" id="IPR039910">
    <property type="entry name" value="D15-like"/>
</dbReference>
<comment type="subunit">
    <text evidence="10">Interacts with TamB to form the translocation and assembly module (TAM).</text>
</comment>
<evidence type="ECO:0000259" key="12">
    <source>
        <dbReference type="Pfam" id="PF17243"/>
    </source>
</evidence>
<dbReference type="KEGG" id="ttu:TERTU_3598"/>
<dbReference type="AlphaFoldDB" id="C5BRL5"/>
<accession>C5BRL5</accession>
<evidence type="ECO:0000313" key="13">
    <source>
        <dbReference type="EMBL" id="ACR13824.1"/>
    </source>
</evidence>
<gene>
    <name evidence="13" type="ordered locus">TERTU_3598</name>
</gene>
<evidence type="ECO:0000256" key="7">
    <source>
        <dbReference type="ARBA" id="ARBA00023136"/>
    </source>
</evidence>
<keyword evidence="14" id="KW-1185">Reference proteome</keyword>
<organism evidence="13 14">
    <name type="scientific">Teredinibacter turnerae (strain ATCC 39867 / T7901)</name>
    <dbReference type="NCBI Taxonomy" id="377629"/>
    <lineage>
        <taxon>Bacteria</taxon>
        <taxon>Pseudomonadati</taxon>
        <taxon>Pseudomonadota</taxon>
        <taxon>Gammaproteobacteria</taxon>
        <taxon>Cellvibrionales</taxon>
        <taxon>Cellvibrionaceae</taxon>
        <taxon>Teredinibacter</taxon>
    </lineage>
</organism>
<dbReference type="GO" id="GO:0009279">
    <property type="term" value="C:cell outer membrane"/>
    <property type="evidence" value="ECO:0007669"/>
    <property type="project" value="UniProtKB-SubCell"/>
</dbReference>
<dbReference type="GO" id="GO:0097347">
    <property type="term" value="C:TAM protein secretion complex"/>
    <property type="evidence" value="ECO:0007669"/>
    <property type="project" value="TreeGrafter"/>
</dbReference>
<dbReference type="Gene3D" id="3.10.20.310">
    <property type="entry name" value="membrane protein fhac"/>
    <property type="match status" value="3"/>
</dbReference>
<dbReference type="GO" id="GO:0009306">
    <property type="term" value="P:protein secretion"/>
    <property type="evidence" value="ECO:0007669"/>
    <property type="project" value="TreeGrafter"/>
</dbReference>
<name>C5BRL5_TERTT</name>
<protein>
    <recommendedName>
        <fullName evidence="3">Translocation and assembly module subunit TamA</fullName>
    </recommendedName>
    <alternativeName>
        <fullName evidence="9">Autotransporter assembly factor TamA</fullName>
    </alternativeName>
</protein>
<evidence type="ECO:0000256" key="10">
    <source>
        <dbReference type="ARBA" id="ARBA00093548"/>
    </source>
</evidence>
<feature type="domain" description="TamA POTRA" evidence="12">
    <location>
        <begin position="14"/>
        <end position="88"/>
    </location>
</feature>
<dbReference type="Pfam" id="PF01103">
    <property type="entry name" value="Omp85"/>
    <property type="match status" value="1"/>
</dbReference>
<comment type="subcellular location">
    <subcellularLocation>
        <location evidence="1">Cell outer membrane</location>
    </subcellularLocation>
</comment>
<evidence type="ECO:0000313" key="14">
    <source>
        <dbReference type="Proteomes" id="UP000009080"/>
    </source>
</evidence>
<evidence type="ECO:0000256" key="8">
    <source>
        <dbReference type="ARBA" id="ARBA00023237"/>
    </source>
</evidence>